<name>A0A6S7K2K7_PARCT</name>
<dbReference type="Proteomes" id="UP001152795">
    <property type="component" value="Unassembled WGS sequence"/>
</dbReference>
<dbReference type="AlphaFoldDB" id="A0A6S7K2K7"/>
<evidence type="ECO:0000313" key="2">
    <source>
        <dbReference type="Proteomes" id="UP001152795"/>
    </source>
</evidence>
<sequence length="228" mass="26261">MKVEANNGGYYVGVIHPYLAFNVVVFGCGPEERSCPINRKGCDDGTPTSVRSNAMLTVYKVTADCEVPQTFMDIYGTIANVWGVCRTIGGPENTESMTKAVENVLAQFKERFGWGYVRVEIKHKTFEKGYEPNFDNELYVVQQYFVDILTCIAIDEDDFLSGLDDDQRLDDAKTSSFREENRDDKYTKRKRQLYELSTYGKFDDIKIEYVRRLFQTEYRIDPTDGRNS</sequence>
<comment type="caution">
    <text evidence="1">The sequence shown here is derived from an EMBL/GenBank/DDBJ whole genome shotgun (WGS) entry which is preliminary data.</text>
</comment>
<organism evidence="1 2">
    <name type="scientific">Paramuricea clavata</name>
    <name type="common">Red gorgonian</name>
    <name type="synonym">Violescent sea-whip</name>
    <dbReference type="NCBI Taxonomy" id="317549"/>
    <lineage>
        <taxon>Eukaryota</taxon>
        <taxon>Metazoa</taxon>
        <taxon>Cnidaria</taxon>
        <taxon>Anthozoa</taxon>
        <taxon>Octocorallia</taxon>
        <taxon>Malacalcyonacea</taxon>
        <taxon>Plexauridae</taxon>
        <taxon>Paramuricea</taxon>
    </lineage>
</organism>
<evidence type="ECO:0000313" key="1">
    <source>
        <dbReference type="EMBL" id="CAB4015698.1"/>
    </source>
</evidence>
<reference evidence="1" key="1">
    <citation type="submission" date="2020-04" db="EMBL/GenBank/DDBJ databases">
        <authorList>
            <person name="Alioto T."/>
            <person name="Alioto T."/>
            <person name="Gomez Garrido J."/>
        </authorList>
    </citation>
    <scope>NUCLEOTIDE SEQUENCE</scope>
    <source>
        <strain evidence="1">A484AB</strain>
    </source>
</reference>
<dbReference type="EMBL" id="CACRXK020008810">
    <property type="protein sequence ID" value="CAB4015698.1"/>
    <property type="molecule type" value="Genomic_DNA"/>
</dbReference>
<accession>A0A6S7K2K7</accession>
<gene>
    <name evidence="1" type="ORF">PACLA_8A010860</name>
</gene>
<dbReference type="PROSITE" id="PS51257">
    <property type="entry name" value="PROKAR_LIPOPROTEIN"/>
    <property type="match status" value="1"/>
</dbReference>
<proteinExistence type="predicted"/>
<protein>
    <submittedName>
        <fullName evidence="1">Uncharacterized protein</fullName>
    </submittedName>
</protein>
<keyword evidence="2" id="KW-1185">Reference proteome</keyword>